<feature type="domain" description="Helicase ATP-binding" evidence="10">
    <location>
        <begin position="54"/>
        <end position="224"/>
    </location>
</feature>
<dbReference type="GO" id="GO:0005524">
    <property type="term" value="F:ATP binding"/>
    <property type="evidence" value="ECO:0007669"/>
    <property type="project" value="UniProtKB-KW"/>
</dbReference>
<dbReference type="PROSITE" id="PS51195">
    <property type="entry name" value="Q_MOTIF"/>
    <property type="match status" value="1"/>
</dbReference>
<keyword evidence="5 9" id="KW-0067">ATP-binding</keyword>
<evidence type="ECO:0000256" key="1">
    <source>
        <dbReference type="ARBA" id="ARBA00012552"/>
    </source>
</evidence>
<dbReference type="PROSITE" id="PS51192">
    <property type="entry name" value="HELICASE_ATP_BIND_1"/>
    <property type="match status" value="1"/>
</dbReference>
<comment type="catalytic activity">
    <reaction evidence="7">
        <text>ATP + H2O = ADP + phosphate + H(+)</text>
        <dbReference type="Rhea" id="RHEA:13065"/>
        <dbReference type="ChEBI" id="CHEBI:15377"/>
        <dbReference type="ChEBI" id="CHEBI:15378"/>
        <dbReference type="ChEBI" id="CHEBI:30616"/>
        <dbReference type="ChEBI" id="CHEBI:43474"/>
        <dbReference type="ChEBI" id="CHEBI:456216"/>
        <dbReference type="EC" id="3.6.4.13"/>
    </reaction>
</comment>
<keyword evidence="4 9" id="KW-0347">Helicase</keyword>
<evidence type="ECO:0000256" key="8">
    <source>
        <dbReference type="PROSITE-ProRule" id="PRU00552"/>
    </source>
</evidence>
<dbReference type="InterPro" id="IPR000629">
    <property type="entry name" value="RNA-helicase_DEAD-box_CS"/>
</dbReference>
<feature type="short sequence motif" description="Q motif" evidence="8">
    <location>
        <begin position="23"/>
        <end position="51"/>
    </location>
</feature>
<sequence>MSNLNADDDKLVFESSEQVKVITSFDQLRLKDDLFRGISAYGFETPYALQQRAILPMVSGRDAIVQAEAGMGKTSTAAIAILQSINCNLRETQALIFSPTRESATETQSVIMALGDYLNVQCRACIGGTSVAEDIRKLNSGVHVVSGTPGRVFDMIRRKHLRTRNIKMLVLDEADELLNKGFSNQVYDIYRYLPPATQVMFLSTALPHEILEMATKFMKNSIRILLKSTESPLDRIKHYFVAVEEEEWKFDTLCDLLDTLATTRVIIFCNTIRKVEWLAEKMRDSKFGASFLHGNVPQNECDQIATDFRAGTCRVLITTDGRTRDIDRAPVSQVINYDLPNTHENYNHRVGRFGLPARKVVAVNFVKVQDVKVLRAIEQYYSIKIVRKPITAT</sequence>
<dbReference type="STRING" id="1051891.A0A0C3L2G7"/>
<evidence type="ECO:0000256" key="9">
    <source>
        <dbReference type="RuleBase" id="RU000492"/>
    </source>
</evidence>
<dbReference type="Pfam" id="PF00270">
    <property type="entry name" value="DEAD"/>
    <property type="match status" value="1"/>
</dbReference>
<dbReference type="SUPFAM" id="SSF52540">
    <property type="entry name" value="P-loop containing nucleoside triphosphate hydrolases"/>
    <property type="match status" value="2"/>
</dbReference>
<dbReference type="GO" id="GO:0003723">
    <property type="term" value="F:RNA binding"/>
    <property type="evidence" value="ECO:0007669"/>
    <property type="project" value="UniProtKB-KW"/>
</dbReference>
<evidence type="ECO:0000313" key="13">
    <source>
        <dbReference type="EMBL" id="KIO15902.1"/>
    </source>
</evidence>
<dbReference type="SMART" id="SM00487">
    <property type="entry name" value="DEXDc"/>
    <property type="match status" value="1"/>
</dbReference>
<name>A0A0C3L2G7_9AGAM</name>
<evidence type="ECO:0000256" key="7">
    <source>
        <dbReference type="ARBA" id="ARBA00047984"/>
    </source>
</evidence>
<dbReference type="CDD" id="cd18787">
    <property type="entry name" value="SF2_C_DEAD"/>
    <property type="match status" value="1"/>
</dbReference>
<dbReference type="InterPro" id="IPR014014">
    <property type="entry name" value="RNA_helicase_DEAD_Q_motif"/>
</dbReference>
<keyword evidence="2 9" id="KW-0547">Nucleotide-binding</keyword>
<reference evidence="14" key="2">
    <citation type="submission" date="2015-01" db="EMBL/GenBank/DDBJ databases">
        <title>Evolutionary Origins and Diversification of the Mycorrhizal Mutualists.</title>
        <authorList>
            <consortium name="DOE Joint Genome Institute"/>
            <consortium name="Mycorrhizal Genomics Consortium"/>
            <person name="Kohler A."/>
            <person name="Kuo A."/>
            <person name="Nagy L.G."/>
            <person name="Floudas D."/>
            <person name="Copeland A."/>
            <person name="Barry K.W."/>
            <person name="Cichocki N."/>
            <person name="Veneault-Fourrey C."/>
            <person name="LaButti K."/>
            <person name="Lindquist E.A."/>
            <person name="Lipzen A."/>
            <person name="Lundell T."/>
            <person name="Morin E."/>
            <person name="Murat C."/>
            <person name="Riley R."/>
            <person name="Ohm R."/>
            <person name="Sun H."/>
            <person name="Tunlid A."/>
            <person name="Henrissat B."/>
            <person name="Grigoriev I.V."/>
            <person name="Hibbett D.S."/>
            <person name="Martin F."/>
        </authorList>
    </citation>
    <scope>NUCLEOTIDE SEQUENCE [LARGE SCALE GENOMIC DNA]</scope>
    <source>
        <strain evidence="14">MUT 4182</strain>
    </source>
</reference>
<evidence type="ECO:0000256" key="5">
    <source>
        <dbReference type="ARBA" id="ARBA00022840"/>
    </source>
</evidence>
<dbReference type="PANTHER" id="PTHR47958">
    <property type="entry name" value="ATP-DEPENDENT RNA HELICASE DBP3"/>
    <property type="match status" value="1"/>
</dbReference>
<dbReference type="AlphaFoldDB" id="A0A0C3L2G7"/>
<evidence type="ECO:0000256" key="2">
    <source>
        <dbReference type="ARBA" id="ARBA00022741"/>
    </source>
</evidence>
<dbReference type="InterPro" id="IPR001650">
    <property type="entry name" value="Helicase_C-like"/>
</dbReference>
<evidence type="ECO:0000313" key="14">
    <source>
        <dbReference type="Proteomes" id="UP000054248"/>
    </source>
</evidence>
<gene>
    <name evidence="13" type="ORF">M407DRAFT_86662</name>
</gene>
<dbReference type="PROSITE" id="PS51194">
    <property type="entry name" value="HELICASE_CTER"/>
    <property type="match status" value="1"/>
</dbReference>
<dbReference type="HOGENOM" id="CLU_003041_1_0_1"/>
<keyword evidence="3 9" id="KW-0378">Hydrolase</keyword>
<reference evidence="13 14" key="1">
    <citation type="submission" date="2014-04" db="EMBL/GenBank/DDBJ databases">
        <authorList>
            <consortium name="DOE Joint Genome Institute"/>
            <person name="Kuo A."/>
            <person name="Girlanda M."/>
            <person name="Perotto S."/>
            <person name="Kohler A."/>
            <person name="Nagy L.G."/>
            <person name="Floudas D."/>
            <person name="Copeland A."/>
            <person name="Barry K.W."/>
            <person name="Cichocki N."/>
            <person name="Veneault-Fourrey C."/>
            <person name="LaButti K."/>
            <person name="Lindquist E.A."/>
            <person name="Lipzen A."/>
            <person name="Lundell T."/>
            <person name="Morin E."/>
            <person name="Murat C."/>
            <person name="Sun H."/>
            <person name="Tunlid A."/>
            <person name="Henrissat B."/>
            <person name="Grigoriev I.V."/>
            <person name="Hibbett D.S."/>
            <person name="Martin F."/>
            <person name="Nordberg H.P."/>
            <person name="Cantor M.N."/>
            <person name="Hua S.X."/>
        </authorList>
    </citation>
    <scope>NUCLEOTIDE SEQUENCE [LARGE SCALE GENOMIC DNA]</scope>
    <source>
        <strain evidence="13 14">MUT 4182</strain>
    </source>
</reference>
<protein>
    <recommendedName>
        <fullName evidence="1">RNA helicase</fullName>
        <ecNumber evidence="1">3.6.4.13</ecNumber>
    </recommendedName>
</protein>
<proteinExistence type="inferred from homology"/>
<dbReference type="GO" id="GO:0016787">
    <property type="term" value="F:hydrolase activity"/>
    <property type="evidence" value="ECO:0007669"/>
    <property type="project" value="UniProtKB-KW"/>
</dbReference>
<dbReference type="FunFam" id="3.40.50.300:FF:000849">
    <property type="entry name" value="ATP-dependent RNA helicase DBP5"/>
    <property type="match status" value="1"/>
</dbReference>
<dbReference type="OrthoDB" id="10265785at2759"/>
<evidence type="ECO:0000256" key="4">
    <source>
        <dbReference type="ARBA" id="ARBA00022806"/>
    </source>
</evidence>
<evidence type="ECO:0000259" key="10">
    <source>
        <dbReference type="PROSITE" id="PS51192"/>
    </source>
</evidence>
<feature type="domain" description="Helicase C-terminal" evidence="11">
    <location>
        <begin position="235"/>
        <end position="393"/>
    </location>
</feature>
<accession>A0A0C3L2G7</accession>
<dbReference type="Proteomes" id="UP000054248">
    <property type="component" value="Unassembled WGS sequence"/>
</dbReference>
<evidence type="ECO:0000259" key="11">
    <source>
        <dbReference type="PROSITE" id="PS51194"/>
    </source>
</evidence>
<comment type="similarity">
    <text evidence="9">Belongs to the DEAD box helicase family.</text>
</comment>
<dbReference type="EC" id="3.6.4.13" evidence="1"/>
<dbReference type="InterPro" id="IPR014001">
    <property type="entry name" value="Helicase_ATP-bd"/>
</dbReference>
<keyword evidence="14" id="KW-1185">Reference proteome</keyword>
<dbReference type="GO" id="GO:0003724">
    <property type="term" value="F:RNA helicase activity"/>
    <property type="evidence" value="ECO:0007669"/>
    <property type="project" value="UniProtKB-EC"/>
</dbReference>
<dbReference type="Gene3D" id="3.40.50.300">
    <property type="entry name" value="P-loop containing nucleotide triphosphate hydrolases"/>
    <property type="match status" value="2"/>
</dbReference>
<dbReference type="InterPro" id="IPR011545">
    <property type="entry name" value="DEAD/DEAH_box_helicase_dom"/>
</dbReference>
<keyword evidence="6" id="KW-0694">RNA-binding</keyword>
<dbReference type="PROSITE" id="PS00039">
    <property type="entry name" value="DEAD_ATP_HELICASE"/>
    <property type="match status" value="1"/>
</dbReference>
<evidence type="ECO:0000256" key="3">
    <source>
        <dbReference type="ARBA" id="ARBA00022801"/>
    </source>
</evidence>
<dbReference type="Pfam" id="PF00271">
    <property type="entry name" value="Helicase_C"/>
    <property type="match status" value="1"/>
</dbReference>
<feature type="domain" description="DEAD-box RNA helicase Q" evidence="12">
    <location>
        <begin position="23"/>
        <end position="51"/>
    </location>
</feature>
<dbReference type="InterPro" id="IPR027417">
    <property type="entry name" value="P-loop_NTPase"/>
</dbReference>
<organism evidence="13 14">
    <name type="scientific">Tulasnella calospora MUT 4182</name>
    <dbReference type="NCBI Taxonomy" id="1051891"/>
    <lineage>
        <taxon>Eukaryota</taxon>
        <taxon>Fungi</taxon>
        <taxon>Dikarya</taxon>
        <taxon>Basidiomycota</taxon>
        <taxon>Agaricomycotina</taxon>
        <taxon>Agaricomycetes</taxon>
        <taxon>Cantharellales</taxon>
        <taxon>Tulasnellaceae</taxon>
        <taxon>Tulasnella</taxon>
    </lineage>
</organism>
<evidence type="ECO:0000259" key="12">
    <source>
        <dbReference type="PROSITE" id="PS51195"/>
    </source>
</evidence>
<dbReference type="EMBL" id="KN823760">
    <property type="protein sequence ID" value="KIO15902.1"/>
    <property type="molecule type" value="Genomic_DNA"/>
</dbReference>
<dbReference type="SMART" id="SM00490">
    <property type="entry name" value="HELICc"/>
    <property type="match status" value="1"/>
</dbReference>
<evidence type="ECO:0000256" key="6">
    <source>
        <dbReference type="ARBA" id="ARBA00022884"/>
    </source>
</evidence>